<dbReference type="RefSeq" id="WP_117381128.1">
    <property type="nucleotide sequence ID" value="NZ_QWDE01000001.1"/>
</dbReference>
<dbReference type="EMBL" id="QWDE01000001">
    <property type="protein sequence ID" value="RFZ84238.1"/>
    <property type="molecule type" value="Genomic_DNA"/>
</dbReference>
<keyword evidence="2" id="KW-1185">Reference proteome</keyword>
<evidence type="ECO:0000313" key="1">
    <source>
        <dbReference type="EMBL" id="RFZ84238.1"/>
    </source>
</evidence>
<dbReference type="InterPro" id="IPR024992">
    <property type="entry name" value="DUF3891"/>
</dbReference>
<dbReference type="Proteomes" id="UP000260823">
    <property type="component" value="Unassembled WGS sequence"/>
</dbReference>
<organism evidence="1 2">
    <name type="scientific">Mucilaginibacter terrenus</name>
    <dbReference type="NCBI Taxonomy" id="2482727"/>
    <lineage>
        <taxon>Bacteria</taxon>
        <taxon>Pseudomonadati</taxon>
        <taxon>Bacteroidota</taxon>
        <taxon>Sphingobacteriia</taxon>
        <taxon>Sphingobacteriales</taxon>
        <taxon>Sphingobacteriaceae</taxon>
        <taxon>Mucilaginibacter</taxon>
    </lineage>
</organism>
<reference evidence="1 2" key="1">
    <citation type="submission" date="2018-08" db="EMBL/GenBank/DDBJ databases">
        <title>Mucilaginibacter terrae sp. nov., isolated from manganese diggings.</title>
        <authorList>
            <person name="Huang Y."/>
            <person name="Zhou Z."/>
        </authorList>
    </citation>
    <scope>NUCLEOTIDE SEQUENCE [LARGE SCALE GENOMIC DNA]</scope>
    <source>
        <strain evidence="1 2">ZH6</strain>
    </source>
</reference>
<dbReference type="OrthoDB" id="872894at2"/>
<proteinExistence type="predicted"/>
<sequence>MIVNYRKGGWEIVTQRAHGLLAAEFALHWQKAQRPERWMEFLMTVAEHDDAQIELERDDVITEQGGPTDFKMRAFQLEHGERTLTYTLSKSRYIALLSATHLEFLAGDAKENKVNIAFFKNLASQKKEWCKELKINNIQLEKDYRLLEWCDALSLLICQHEDQPEERRVEISTGPDGKLHCLRQIAPGCLTVEPWPFEDLEFSITYEHRTLPQLKFDNVDEFKTAFLTTAVETTTWLFKQLNSA</sequence>
<accession>A0A3E2NTA6</accession>
<dbReference type="AlphaFoldDB" id="A0A3E2NTA6"/>
<dbReference type="Pfam" id="PF13030">
    <property type="entry name" value="DUF3891"/>
    <property type="match status" value="1"/>
</dbReference>
<gene>
    <name evidence="1" type="ORF">DYU05_00995</name>
</gene>
<evidence type="ECO:0000313" key="2">
    <source>
        <dbReference type="Proteomes" id="UP000260823"/>
    </source>
</evidence>
<comment type="caution">
    <text evidence="1">The sequence shown here is derived from an EMBL/GenBank/DDBJ whole genome shotgun (WGS) entry which is preliminary data.</text>
</comment>
<name>A0A3E2NTA6_9SPHI</name>
<protein>
    <submittedName>
        <fullName evidence="1">DUF3891 family protein</fullName>
    </submittedName>
</protein>